<proteinExistence type="predicted"/>
<dbReference type="Proteomes" id="UP000318416">
    <property type="component" value="Unassembled WGS sequence"/>
</dbReference>
<protein>
    <submittedName>
        <fullName evidence="1">Uncharacterized protein</fullName>
    </submittedName>
</protein>
<dbReference type="AlphaFoldDB" id="A0A561EKZ0"/>
<organism evidence="1 2">
    <name type="scientific">Kitasatospora atroaurantiaca</name>
    <dbReference type="NCBI Taxonomy" id="285545"/>
    <lineage>
        <taxon>Bacteria</taxon>
        <taxon>Bacillati</taxon>
        <taxon>Actinomycetota</taxon>
        <taxon>Actinomycetes</taxon>
        <taxon>Kitasatosporales</taxon>
        <taxon>Streptomycetaceae</taxon>
        <taxon>Kitasatospora</taxon>
    </lineage>
</organism>
<dbReference type="EMBL" id="VIVR01000001">
    <property type="protein sequence ID" value="TWE16229.1"/>
    <property type="molecule type" value="Genomic_DNA"/>
</dbReference>
<gene>
    <name evidence="1" type="ORF">FB465_1202</name>
</gene>
<keyword evidence="2" id="KW-1185">Reference proteome</keyword>
<sequence length="87" mass="9213">MSEPDLTPAAQQLANAYAHTVILIGRCGEATHAADWATLAEHADALSIAADELSAAASAVTRDPTSTSPTEFHEVAREAIRRMLAER</sequence>
<dbReference type="RefSeq" id="WP_145788212.1">
    <property type="nucleotide sequence ID" value="NZ_BAAABR010000037.1"/>
</dbReference>
<evidence type="ECO:0000313" key="1">
    <source>
        <dbReference type="EMBL" id="TWE16229.1"/>
    </source>
</evidence>
<name>A0A561EKZ0_9ACTN</name>
<comment type="caution">
    <text evidence="1">The sequence shown here is derived from an EMBL/GenBank/DDBJ whole genome shotgun (WGS) entry which is preliminary data.</text>
</comment>
<reference evidence="1 2" key="1">
    <citation type="submission" date="2019-06" db="EMBL/GenBank/DDBJ databases">
        <title>Sequencing the genomes of 1000 actinobacteria strains.</title>
        <authorList>
            <person name="Klenk H.-P."/>
        </authorList>
    </citation>
    <scope>NUCLEOTIDE SEQUENCE [LARGE SCALE GENOMIC DNA]</scope>
    <source>
        <strain evidence="1 2">DSM 41649</strain>
    </source>
</reference>
<evidence type="ECO:0000313" key="2">
    <source>
        <dbReference type="Proteomes" id="UP000318416"/>
    </source>
</evidence>
<accession>A0A561EKZ0</accession>